<evidence type="ECO:0000256" key="2">
    <source>
        <dbReference type="SAM" id="Phobius"/>
    </source>
</evidence>
<keyword evidence="2" id="KW-0472">Membrane</keyword>
<dbReference type="Proteomes" id="UP000055024">
    <property type="component" value="Unassembled WGS sequence"/>
</dbReference>
<organism evidence="3 4">
    <name type="scientific">Trichinella zimbabwensis</name>
    <dbReference type="NCBI Taxonomy" id="268475"/>
    <lineage>
        <taxon>Eukaryota</taxon>
        <taxon>Metazoa</taxon>
        <taxon>Ecdysozoa</taxon>
        <taxon>Nematoda</taxon>
        <taxon>Enoplea</taxon>
        <taxon>Dorylaimia</taxon>
        <taxon>Trichinellida</taxon>
        <taxon>Trichinellidae</taxon>
        <taxon>Trichinella</taxon>
    </lineage>
</organism>
<name>A0A0V1HFG1_9BILA</name>
<keyword evidence="1" id="KW-0175">Coiled coil</keyword>
<evidence type="ECO:0000313" key="3">
    <source>
        <dbReference type="EMBL" id="KRZ09036.1"/>
    </source>
</evidence>
<proteinExistence type="predicted"/>
<evidence type="ECO:0000313" key="4">
    <source>
        <dbReference type="Proteomes" id="UP000055024"/>
    </source>
</evidence>
<keyword evidence="2" id="KW-1133">Transmembrane helix</keyword>
<comment type="caution">
    <text evidence="3">The sequence shown here is derived from an EMBL/GenBank/DDBJ whole genome shotgun (WGS) entry which is preliminary data.</text>
</comment>
<protein>
    <submittedName>
        <fullName evidence="3">Uncharacterized protein</fullName>
    </submittedName>
</protein>
<dbReference type="EMBL" id="JYDP01000078">
    <property type="protein sequence ID" value="KRZ09036.1"/>
    <property type="molecule type" value="Genomic_DNA"/>
</dbReference>
<keyword evidence="4" id="KW-1185">Reference proteome</keyword>
<dbReference type="OrthoDB" id="10505813at2759"/>
<accession>A0A0V1HFG1</accession>
<gene>
    <name evidence="3" type="ORF">T11_3536</name>
</gene>
<feature type="transmembrane region" description="Helical" evidence="2">
    <location>
        <begin position="76"/>
        <end position="99"/>
    </location>
</feature>
<keyword evidence="2" id="KW-0812">Transmembrane</keyword>
<evidence type="ECO:0000256" key="1">
    <source>
        <dbReference type="SAM" id="Coils"/>
    </source>
</evidence>
<feature type="coiled-coil region" evidence="1">
    <location>
        <begin position="5"/>
        <end position="32"/>
    </location>
</feature>
<sequence>MNCNILLLMEKLEDMKLKIEQLTTKKDGEDRRSHQLIWKSNNTIKRELFVNEFSFVSEKEGSIAFRPLFWYRRDKTFYCCIAIYPVLSYEIMHLVVVMISEQFDTN</sequence>
<dbReference type="AlphaFoldDB" id="A0A0V1HFG1"/>
<reference evidence="3 4" key="1">
    <citation type="submission" date="2015-01" db="EMBL/GenBank/DDBJ databases">
        <title>Evolution of Trichinella species and genotypes.</title>
        <authorList>
            <person name="Korhonen P.K."/>
            <person name="Edoardo P."/>
            <person name="Giuseppe L.R."/>
            <person name="Gasser R.B."/>
        </authorList>
    </citation>
    <scope>NUCLEOTIDE SEQUENCE [LARGE SCALE GENOMIC DNA]</scope>
    <source>
        <strain evidence="3">ISS1029</strain>
    </source>
</reference>